<evidence type="ECO:0000313" key="2">
    <source>
        <dbReference type="EMBL" id="GAV07515.1"/>
    </source>
</evidence>
<keyword evidence="3" id="KW-1185">Reference proteome</keyword>
<dbReference type="OrthoDB" id="636773at2759"/>
<dbReference type="InterPro" id="IPR011333">
    <property type="entry name" value="SKP1/BTB/POZ_sf"/>
</dbReference>
<gene>
    <name evidence="2" type="primary">RvY_17341-1</name>
    <name evidence="2" type="synonym">RvY_17341.1</name>
    <name evidence="2" type="ORF">RvY_17341</name>
</gene>
<proteinExistence type="predicted"/>
<feature type="domain" description="BTB" evidence="1">
    <location>
        <begin position="39"/>
        <end position="91"/>
    </location>
</feature>
<name>A0A1D1W1S1_RAMVA</name>
<dbReference type="Gene3D" id="3.30.710.10">
    <property type="entry name" value="Potassium Channel Kv1.1, Chain A"/>
    <property type="match status" value="1"/>
</dbReference>
<dbReference type="GO" id="GO:0005829">
    <property type="term" value="C:cytosol"/>
    <property type="evidence" value="ECO:0007669"/>
    <property type="project" value="TreeGrafter"/>
</dbReference>
<dbReference type="PANTHER" id="PTHR45774:SF3">
    <property type="entry name" value="BTB (POZ) DOMAIN-CONTAINING 2B-RELATED"/>
    <property type="match status" value="1"/>
</dbReference>
<accession>A0A1D1W1S1</accession>
<protein>
    <recommendedName>
        <fullName evidence="1">BTB domain-containing protein</fullName>
    </recommendedName>
</protein>
<dbReference type="STRING" id="947166.A0A1D1W1S1"/>
<evidence type="ECO:0000313" key="3">
    <source>
        <dbReference type="Proteomes" id="UP000186922"/>
    </source>
</evidence>
<dbReference type="SUPFAM" id="SSF54695">
    <property type="entry name" value="POZ domain"/>
    <property type="match status" value="1"/>
</dbReference>
<dbReference type="Pfam" id="PF00651">
    <property type="entry name" value="BTB"/>
    <property type="match status" value="1"/>
</dbReference>
<dbReference type="Proteomes" id="UP000186922">
    <property type="component" value="Unassembled WGS sequence"/>
</dbReference>
<comment type="caution">
    <text evidence="2">The sequence shown here is derived from an EMBL/GenBank/DDBJ whole genome shotgun (WGS) entry which is preliminary data.</text>
</comment>
<evidence type="ECO:0000259" key="1">
    <source>
        <dbReference type="PROSITE" id="PS50097"/>
    </source>
</evidence>
<dbReference type="EMBL" id="BDGG01000015">
    <property type="protein sequence ID" value="GAV07515.1"/>
    <property type="molecule type" value="Genomic_DNA"/>
</dbReference>
<sequence>MKKVDWGWQGKAKTLQERGDYLLKNYPIPADITFEFADDDARVVDEGAVPVKKTIAAHKFILALGSEVFHAMFYGPAADAALARVPIPKYS</sequence>
<dbReference type="PROSITE" id="PS50097">
    <property type="entry name" value="BTB"/>
    <property type="match status" value="1"/>
</dbReference>
<dbReference type="AlphaFoldDB" id="A0A1D1W1S1"/>
<reference evidence="2 3" key="1">
    <citation type="journal article" date="2016" name="Nat. Commun.">
        <title>Extremotolerant tardigrade genome and improved radiotolerance of human cultured cells by tardigrade-unique protein.</title>
        <authorList>
            <person name="Hashimoto T."/>
            <person name="Horikawa D.D."/>
            <person name="Saito Y."/>
            <person name="Kuwahara H."/>
            <person name="Kozuka-Hata H."/>
            <person name="Shin-I T."/>
            <person name="Minakuchi Y."/>
            <person name="Ohishi K."/>
            <person name="Motoyama A."/>
            <person name="Aizu T."/>
            <person name="Enomoto A."/>
            <person name="Kondo K."/>
            <person name="Tanaka S."/>
            <person name="Hara Y."/>
            <person name="Koshikawa S."/>
            <person name="Sagara H."/>
            <person name="Miura T."/>
            <person name="Yokobori S."/>
            <person name="Miyagawa K."/>
            <person name="Suzuki Y."/>
            <person name="Kubo T."/>
            <person name="Oyama M."/>
            <person name="Kohara Y."/>
            <person name="Fujiyama A."/>
            <person name="Arakawa K."/>
            <person name="Katayama T."/>
            <person name="Toyoda A."/>
            <person name="Kunieda T."/>
        </authorList>
    </citation>
    <scope>NUCLEOTIDE SEQUENCE [LARGE SCALE GENOMIC DNA]</scope>
    <source>
        <strain evidence="2 3">YOKOZUNA-1</strain>
    </source>
</reference>
<dbReference type="InterPro" id="IPR000210">
    <property type="entry name" value="BTB/POZ_dom"/>
</dbReference>
<dbReference type="GO" id="GO:0022008">
    <property type="term" value="P:neurogenesis"/>
    <property type="evidence" value="ECO:0007669"/>
    <property type="project" value="TreeGrafter"/>
</dbReference>
<dbReference type="PANTHER" id="PTHR45774">
    <property type="entry name" value="BTB/POZ DOMAIN-CONTAINING"/>
    <property type="match status" value="1"/>
</dbReference>
<organism evidence="2 3">
    <name type="scientific">Ramazzottius varieornatus</name>
    <name type="common">Water bear</name>
    <name type="synonym">Tardigrade</name>
    <dbReference type="NCBI Taxonomy" id="947166"/>
    <lineage>
        <taxon>Eukaryota</taxon>
        <taxon>Metazoa</taxon>
        <taxon>Ecdysozoa</taxon>
        <taxon>Tardigrada</taxon>
        <taxon>Eutardigrada</taxon>
        <taxon>Parachela</taxon>
        <taxon>Hypsibioidea</taxon>
        <taxon>Ramazzottiidae</taxon>
        <taxon>Ramazzottius</taxon>
    </lineage>
</organism>